<feature type="chain" id="PRO_5038895456" description="ABC transporter substrate-binding protein" evidence="1">
    <location>
        <begin position="25"/>
        <end position="519"/>
    </location>
</feature>
<proteinExistence type="predicted"/>
<dbReference type="OrthoDB" id="353914at2"/>
<protein>
    <recommendedName>
        <fullName evidence="4">ABC transporter substrate-binding protein</fullName>
    </recommendedName>
</protein>
<evidence type="ECO:0000256" key="1">
    <source>
        <dbReference type="SAM" id="SignalP"/>
    </source>
</evidence>
<organism evidence="2 3">
    <name type="scientific">Paenibacillus contaminans</name>
    <dbReference type="NCBI Taxonomy" id="450362"/>
    <lineage>
        <taxon>Bacteria</taxon>
        <taxon>Bacillati</taxon>
        <taxon>Bacillota</taxon>
        <taxon>Bacilli</taxon>
        <taxon>Bacillales</taxon>
        <taxon>Paenibacillaceae</taxon>
        <taxon>Paenibacillus</taxon>
    </lineage>
</organism>
<dbReference type="AlphaFoldDB" id="A0A329MK50"/>
<dbReference type="PROSITE" id="PS51257">
    <property type="entry name" value="PROKAR_LIPOPROTEIN"/>
    <property type="match status" value="1"/>
</dbReference>
<feature type="signal peptide" evidence="1">
    <location>
        <begin position="1"/>
        <end position="24"/>
    </location>
</feature>
<keyword evidence="1" id="KW-0732">Signal</keyword>
<accession>A0A329MK50</accession>
<dbReference type="PANTHER" id="PTHR43649">
    <property type="entry name" value="ARABINOSE-BINDING PROTEIN-RELATED"/>
    <property type="match status" value="1"/>
</dbReference>
<reference evidence="2 3" key="1">
    <citation type="journal article" date="2009" name="Int. J. Syst. Evol. Microbiol.">
        <title>Paenibacillus contaminans sp. nov., isolated from a contaminated laboratory plate.</title>
        <authorList>
            <person name="Chou J.H."/>
            <person name="Lee J.H."/>
            <person name="Lin M.C."/>
            <person name="Chang P.S."/>
            <person name="Arun A.B."/>
            <person name="Young C.C."/>
            <person name="Chen W.M."/>
        </authorList>
    </citation>
    <scope>NUCLEOTIDE SEQUENCE [LARGE SCALE GENOMIC DNA]</scope>
    <source>
        <strain evidence="2 3">CKOBP-6</strain>
    </source>
</reference>
<keyword evidence="3" id="KW-1185">Reference proteome</keyword>
<evidence type="ECO:0008006" key="4">
    <source>
        <dbReference type="Google" id="ProtNLM"/>
    </source>
</evidence>
<dbReference type="Proteomes" id="UP000250369">
    <property type="component" value="Unassembled WGS sequence"/>
</dbReference>
<comment type="caution">
    <text evidence="2">The sequence shown here is derived from an EMBL/GenBank/DDBJ whole genome shotgun (WGS) entry which is preliminary data.</text>
</comment>
<evidence type="ECO:0000313" key="2">
    <source>
        <dbReference type="EMBL" id="RAV20184.1"/>
    </source>
</evidence>
<dbReference type="EMBL" id="QMFB01000009">
    <property type="protein sequence ID" value="RAV20184.1"/>
    <property type="molecule type" value="Genomic_DNA"/>
</dbReference>
<dbReference type="RefSeq" id="WP_113032081.1">
    <property type="nucleotide sequence ID" value="NZ_QMFB01000009.1"/>
</dbReference>
<dbReference type="SUPFAM" id="SSF53850">
    <property type="entry name" value="Periplasmic binding protein-like II"/>
    <property type="match status" value="1"/>
</dbReference>
<dbReference type="PANTHER" id="PTHR43649:SF17">
    <property type="entry name" value="ABC TRANSPORTER SOLUTE BINDING PROTEIN-SUGAR TRANSPORT"/>
    <property type="match status" value="1"/>
</dbReference>
<name>A0A329MK50_9BACL</name>
<sequence>MKRKVSSIVFFPVLLMALSGCQFGKEIKGGLPAATGPVISPSQYGESTVVAMAVAHEFISDKEYAGQVHDRIMQETGIDLQMVYASRAQAANRAKQVMSKGEQLDILYQMTMDEAVEWYRSGDILGLNDLIEKYGPNLKKNLDPRLWDEVTVNGQIIGIPGDAPVSSPRILQIRKDWLDNLGMKVPETIGQFEAVLDAFINKDPDGNGVRDTVGLMAGKSEITDFEAVFAPYFMPQAMEWWVNEDGTLLPPELHPSYKRLLSALQRWYDKGYIYPYELISKLDQKKDRLAKNQVGATAGWFSDMILGAGELLHIAKPGAAYLPVMLKGEGINRVPQGRPLAAVTPISSRTKDAAAAIRLLDYHATEQGHEVMSYGIEGATFEKLQDGSYAFLGKEKDELKNAPYYGDYSLFDIHYKREQRWPFTSWVHRTYTDIVNIVESWPSFEPVDAKVRYDALQWKALDRLPAMKRYFWEQKVRIFVGELPVEEWDQVIENWLALGGEQWIADKNKAFKQYVRSTE</sequence>
<dbReference type="Gene3D" id="3.40.190.10">
    <property type="entry name" value="Periplasmic binding protein-like II"/>
    <property type="match status" value="2"/>
</dbReference>
<gene>
    <name evidence="2" type="ORF">DQG23_17115</name>
</gene>
<evidence type="ECO:0000313" key="3">
    <source>
        <dbReference type="Proteomes" id="UP000250369"/>
    </source>
</evidence>
<dbReference type="InterPro" id="IPR050490">
    <property type="entry name" value="Bact_solute-bd_prot1"/>
</dbReference>